<sequence length="152" mass="17733">MKCPDQRSRPSYCRCWYLLHQEPWLVDNVTSPRRPPRSSEDCSDTARWKQAVGTVRFLFPFARLRFLSFFEKRKYLVEPCTATFWSCDTRLGTRSPRILAHACLGEQAVRSRLTKVSKTESEYIIHAKPAHRSGQRLYVICRDLGQKGSPPR</sequence>
<dbReference type="Proteomes" id="UP001283361">
    <property type="component" value="Unassembled WGS sequence"/>
</dbReference>
<proteinExistence type="predicted"/>
<keyword evidence="2" id="KW-1185">Reference proteome</keyword>
<organism evidence="1 2">
    <name type="scientific">Elysia crispata</name>
    <name type="common">lettuce slug</name>
    <dbReference type="NCBI Taxonomy" id="231223"/>
    <lineage>
        <taxon>Eukaryota</taxon>
        <taxon>Metazoa</taxon>
        <taxon>Spiralia</taxon>
        <taxon>Lophotrochozoa</taxon>
        <taxon>Mollusca</taxon>
        <taxon>Gastropoda</taxon>
        <taxon>Heterobranchia</taxon>
        <taxon>Euthyneura</taxon>
        <taxon>Panpulmonata</taxon>
        <taxon>Sacoglossa</taxon>
        <taxon>Placobranchoidea</taxon>
        <taxon>Plakobranchidae</taxon>
        <taxon>Elysia</taxon>
    </lineage>
</organism>
<evidence type="ECO:0000313" key="1">
    <source>
        <dbReference type="EMBL" id="KAK3802675.1"/>
    </source>
</evidence>
<dbReference type="EMBL" id="JAWDGP010000218">
    <property type="protein sequence ID" value="KAK3802675.1"/>
    <property type="molecule type" value="Genomic_DNA"/>
</dbReference>
<name>A0AAE1BBB7_9GAST</name>
<evidence type="ECO:0000313" key="2">
    <source>
        <dbReference type="Proteomes" id="UP001283361"/>
    </source>
</evidence>
<protein>
    <submittedName>
        <fullName evidence="1">Uncharacterized protein</fullName>
    </submittedName>
</protein>
<comment type="caution">
    <text evidence="1">The sequence shown here is derived from an EMBL/GenBank/DDBJ whole genome shotgun (WGS) entry which is preliminary data.</text>
</comment>
<gene>
    <name evidence="1" type="ORF">RRG08_001938</name>
</gene>
<accession>A0AAE1BBB7</accession>
<reference evidence="1" key="1">
    <citation type="journal article" date="2023" name="G3 (Bethesda)">
        <title>A reference genome for the long-term kleptoplast-retaining sea slug Elysia crispata morphotype clarki.</title>
        <authorList>
            <person name="Eastman K.E."/>
            <person name="Pendleton A.L."/>
            <person name="Shaikh M.A."/>
            <person name="Suttiyut T."/>
            <person name="Ogas R."/>
            <person name="Tomko P."/>
            <person name="Gavelis G."/>
            <person name="Widhalm J.R."/>
            <person name="Wisecaver J.H."/>
        </authorList>
    </citation>
    <scope>NUCLEOTIDE SEQUENCE</scope>
    <source>
        <strain evidence="1">ECLA1</strain>
    </source>
</reference>
<dbReference type="AlphaFoldDB" id="A0AAE1BBB7"/>